<dbReference type="PANTHER" id="PTHR42354">
    <property type="entry name" value="C2H2-TYPE DOMAIN-CONTAINING PROTEIN"/>
    <property type="match status" value="1"/>
</dbReference>
<name>A0AAV9JB47_9PEZI</name>
<evidence type="ECO:0000313" key="3">
    <source>
        <dbReference type="Proteomes" id="UP001324427"/>
    </source>
</evidence>
<feature type="region of interest" description="Disordered" evidence="1">
    <location>
        <begin position="68"/>
        <end position="113"/>
    </location>
</feature>
<reference evidence="2 3" key="1">
    <citation type="submission" date="2021-11" db="EMBL/GenBank/DDBJ databases">
        <title>Black yeast isolated from Biological Soil Crust.</title>
        <authorList>
            <person name="Kurbessoian T."/>
        </authorList>
    </citation>
    <scope>NUCLEOTIDE SEQUENCE [LARGE SCALE GENOMIC DNA]</scope>
    <source>
        <strain evidence="2 3">CCFEE 5522</strain>
    </source>
</reference>
<gene>
    <name evidence="2" type="ORF">LTR36_007129</name>
</gene>
<organism evidence="2 3">
    <name type="scientific">Oleoguttula mirabilis</name>
    <dbReference type="NCBI Taxonomy" id="1507867"/>
    <lineage>
        <taxon>Eukaryota</taxon>
        <taxon>Fungi</taxon>
        <taxon>Dikarya</taxon>
        <taxon>Ascomycota</taxon>
        <taxon>Pezizomycotina</taxon>
        <taxon>Dothideomycetes</taxon>
        <taxon>Dothideomycetidae</taxon>
        <taxon>Mycosphaerellales</taxon>
        <taxon>Teratosphaeriaceae</taxon>
        <taxon>Oleoguttula</taxon>
    </lineage>
</organism>
<keyword evidence="3" id="KW-1185">Reference proteome</keyword>
<accession>A0AAV9JB47</accession>
<feature type="region of interest" description="Disordered" evidence="1">
    <location>
        <begin position="41"/>
        <end position="60"/>
    </location>
</feature>
<dbReference type="EMBL" id="JAVFHQ010000045">
    <property type="protein sequence ID" value="KAK4542098.1"/>
    <property type="molecule type" value="Genomic_DNA"/>
</dbReference>
<proteinExistence type="predicted"/>
<protein>
    <submittedName>
        <fullName evidence="2">Uncharacterized protein</fullName>
    </submittedName>
</protein>
<sequence length="405" mass="45638">MNYSNMIEEKSLKKTFIVATLVSTLVGTFTASMALADKIQEKRDKRKQNATDGKQDNEIKQLEEKLKKLGIESGTGNNKVKGEGKAQRSRSSSRSSSRRRRRRHDDEYDDDAAYFAHSARRSRAMIEQTYQDQVTRMGQGYAHGDVITENRLQAQIIQLQQTVISVLQDALYNGRGLTEGDLQRLLVAQQAAREGSLDALEGRYSHMLPDQRAPRKQLPEYYHDEPPQRLLEEAPAPLPRQRTFPVRHVPSHSLPPPRRAESLPAPHSGIFCRYSEALQHSSRQLSPAFDPSADSRCSSCGQTLPLDSRDVWVFSTEVPTDAGGRQKVRECRMPARFVIKSHTPDARFACVLCNEHRDVDCICRSVEALVKHLAAEHTPEELEWDADLVSLRSNTSAVGRELVLA</sequence>
<dbReference type="Proteomes" id="UP001324427">
    <property type="component" value="Unassembled WGS sequence"/>
</dbReference>
<evidence type="ECO:0000256" key="1">
    <source>
        <dbReference type="SAM" id="MobiDB-lite"/>
    </source>
</evidence>
<dbReference type="AlphaFoldDB" id="A0AAV9JB47"/>
<evidence type="ECO:0000313" key="2">
    <source>
        <dbReference type="EMBL" id="KAK4542098.1"/>
    </source>
</evidence>
<dbReference type="PANTHER" id="PTHR42354:SF1">
    <property type="entry name" value="C2H2-TYPE DOMAIN-CONTAINING PROTEIN"/>
    <property type="match status" value="1"/>
</dbReference>
<comment type="caution">
    <text evidence="2">The sequence shown here is derived from an EMBL/GenBank/DDBJ whole genome shotgun (WGS) entry which is preliminary data.</text>
</comment>